<feature type="compositionally biased region" description="Basic and acidic residues" evidence="1">
    <location>
        <begin position="166"/>
        <end position="206"/>
    </location>
</feature>
<feature type="signal peptide" evidence="2">
    <location>
        <begin position="1"/>
        <end position="21"/>
    </location>
</feature>
<proteinExistence type="predicted"/>
<reference evidence="3" key="1">
    <citation type="submission" date="2020-10" db="EMBL/GenBank/DDBJ databases">
        <authorList>
            <person name="Kikuchi T."/>
        </authorList>
    </citation>
    <scope>NUCLEOTIDE SEQUENCE</scope>
    <source>
        <strain evidence="3">NKZ352</strain>
    </source>
</reference>
<feature type="compositionally biased region" description="Low complexity" evidence="1">
    <location>
        <begin position="404"/>
        <end position="458"/>
    </location>
</feature>
<comment type="caution">
    <text evidence="3">The sequence shown here is derived from an EMBL/GenBank/DDBJ whole genome shotgun (WGS) entry which is preliminary data.</text>
</comment>
<feature type="compositionally biased region" description="Acidic residues" evidence="1">
    <location>
        <begin position="108"/>
        <end position="122"/>
    </location>
</feature>
<dbReference type="AlphaFoldDB" id="A0A8S1GPT5"/>
<feature type="region of interest" description="Disordered" evidence="1">
    <location>
        <begin position="404"/>
        <end position="472"/>
    </location>
</feature>
<feature type="compositionally biased region" description="Low complexity" evidence="1">
    <location>
        <begin position="219"/>
        <end position="237"/>
    </location>
</feature>
<evidence type="ECO:0000256" key="1">
    <source>
        <dbReference type="SAM" id="MobiDB-lite"/>
    </source>
</evidence>
<keyword evidence="4" id="KW-1185">Reference proteome</keyword>
<feature type="compositionally biased region" description="Pro residues" evidence="1">
    <location>
        <begin position="207"/>
        <end position="218"/>
    </location>
</feature>
<feature type="compositionally biased region" description="Basic and acidic residues" evidence="1">
    <location>
        <begin position="357"/>
        <end position="368"/>
    </location>
</feature>
<protein>
    <recommendedName>
        <fullName evidence="5">Activin types I and II receptor domain-containing protein</fullName>
    </recommendedName>
</protein>
<keyword evidence="2" id="KW-0732">Signal</keyword>
<evidence type="ECO:0000313" key="4">
    <source>
        <dbReference type="Proteomes" id="UP000835052"/>
    </source>
</evidence>
<sequence>MRLKTFLIAFSIALLAPVIHSLRCQCTTDRGGIRCYSNWCEVHNTTDKAAACAMVRIGGVQHFACIRVNHASPDSCRVDRKNGRLQTRCWCRAEDYCNVDLAERVEDGVDSDDYNDDDEDEYSSPSFAESVKKEDEMIIEQTYDSNDGNINLEKDFDEDDKDVKDFAKEKLPPMPVYERRKTSPGEEKNDIKPWRRENTHASEDSWRPPPPPPLPPAPKKALPTTTTTTTMTTTTTRNYEEEKRRYEEELQRRRQEYEHLKRQREEEERRHEEQRRRQEEERRRAQAQHESRRKFAEEKLSWPLPQSRSEQPKPKEESRVRSWPNIVRPPQSEKREEEVKQNEETPVKSWSSIVSPPEDRQEAPKTQENKPSSYKRPSQYRRPFDLNPSPISIENFNAIVFPPSTIRSRTSSTPTPTTTTTTTTASTTTSTTTTSTTTPRPSTTTSTTTTSTTTLPPTAEEPLTEIAHEGDYESDYYEEDVTETSTIQTTTMTARRVTTKSPRVPPSKLEEYKIMIKSTRAAGDIANSSCCDFFNMSMRPQSDIAQDVCERRAILLASGIALLSLRYSPQYWGYYGLYRSESNVNVNAVSQRSRNPQQHRPNCAATSP</sequence>
<dbReference type="EMBL" id="CAJGYM010000001">
    <property type="protein sequence ID" value="CAD6184904.1"/>
    <property type="molecule type" value="Genomic_DNA"/>
</dbReference>
<organism evidence="3 4">
    <name type="scientific">Caenorhabditis auriculariae</name>
    <dbReference type="NCBI Taxonomy" id="2777116"/>
    <lineage>
        <taxon>Eukaryota</taxon>
        <taxon>Metazoa</taxon>
        <taxon>Ecdysozoa</taxon>
        <taxon>Nematoda</taxon>
        <taxon>Chromadorea</taxon>
        <taxon>Rhabditida</taxon>
        <taxon>Rhabditina</taxon>
        <taxon>Rhabditomorpha</taxon>
        <taxon>Rhabditoidea</taxon>
        <taxon>Rhabditidae</taxon>
        <taxon>Peloderinae</taxon>
        <taxon>Caenorhabditis</taxon>
    </lineage>
</organism>
<evidence type="ECO:0000256" key="2">
    <source>
        <dbReference type="SAM" id="SignalP"/>
    </source>
</evidence>
<evidence type="ECO:0008006" key="5">
    <source>
        <dbReference type="Google" id="ProtNLM"/>
    </source>
</evidence>
<dbReference type="OrthoDB" id="5877417at2759"/>
<accession>A0A8S1GPT5</accession>
<feature type="compositionally biased region" description="Basic and acidic residues" evidence="1">
    <location>
        <begin position="331"/>
        <end position="346"/>
    </location>
</feature>
<name>A0A8S1GPT5_9PELO</name>
<gene>
    <name evidence="3" type="ORF">CAUJ_LOCUS823</name>
</gene>
<feature type="region of interest" description="Disordered" evidence="1">
    <location>
        <begin position="166"/>
        <end position="391"/>
    </location>
</feature>
<feature type="compositionally biased region" description="Basic and acidic residues" evidence="1">
    <location>
        <begin position="238"/>
        <end position="300"/>
    </location>
</feature>
<dbReference type="Proteomes" id="UP000835052">
    <property type="component" value="Unassembled WGS sequence"/>
</dbReference>
<feature type="chain" id="PRO_5035861353" description="Activin types I and II receptor domain-containing protein" evidence="2">
    <location>
        <begin position="22"/>
        <end position="608"/>
    </location>
</feature>
<feature type="region of interest" description="Disordered" evidence="1">
    <location>
        <begin position="108"/>
        <end position="134"/>
    </location>
</feature>
<feature type="compositionally biased region" description="Basic and acidic residues" evidence="1">
    <location>
        <begin position="310"/>
        <end position="320"/>
    </location>
</feature>
<evidence type="ECO:0000313" key="3">
    <source>
        <dbReference type="EMBL" id="CAD6184904.1"/>
    </source>
</evidence>